<evidence type="ECO:0000259" key="1">
    <source>
        <dbReference type="Pfam" id="PF09681"/>
    </source>
</evidence>
<dbReference type="RefSeq" id="WP_249236864.1">
    <property type="nucleotide sequence ID" value="NZ_CP094473.1"/>
</dbReference>
<evidence type="ECO:0000313" key="2">
    <source>
        <dbReference type="EMBL" id="MDU8688616.1"/>
    </source>
</evidence>
<name>A0ABU3TZ75_9FIRM</name>
<gene>
    <name evidence="2" type="ORF">RX402_07645</name>
</gene>
<evidence type="ECO:0000313" key="3">
    <source>
        <dbReference type="Proteomes" id="UP001263246"/>
    </source>
</evidence>
<comment type="caution">
    <text evidence="2">The sequence shown here is derived from an EMBL/GenBank/DDBJ whole genome shotgun (WGS) entry which is preliminary data.</text>
</comment>
<accession>A0ABU3TZ75</accession>
<dbReference type="Pfam" id="PF09681">
    <property type="entry name" value="Phage_rep_org_N"/>
    <property type="match status" value="1"/>
</dbReference>
<reference evidence="2 3" key="1">
    <citation type="submission" date="2023-10" db="EMBL/GenBank/DDBJ databases">
        <title>Host Genetic Regulation of Human Gut Microbial Structural Variation.</title>
        <authorList>
            <person name="Harmsen H.J.M."/>
        </authorList>
    </citation>
    <scope>NUCLEOTIDE SEQUENCE [LARGE SCALE GENOMIC DNA]</scope>
    <source>
        <strain evidence="2 3">HTF-F</strain>
    </source>
</reference>
<keyword evidence="3" id="KW-1185">Reference proteome</keyword>
<dbReference type="EMBL" id="JAWHPR010000003">
    <property type="protein sequence ID" value="MDU8688616.1"/>
    <property type="molecule type" value="Genomic_DNA"/>
</dbReference>
<proteinExistence type="predicted"/>
<dbReference type="NCBIfam" id="TIGR01714">
    <property type="entry name" value="phage_rep_org_N"/>
    <property type="match status" value="1"/>
</dbReference>
<protein>
    <submittedName>
        <fullName evidence="2">Phage replisome organizer N-terminal domain-containing protein</fullName>
    </submittedName>
</protein>
<dbReference type="Proteomes" id="UP001263246">
    <property type="component" value="Unassembled WGS sequence"/>
</dbReference>
<feature type="domain" description="Phage replisome organiser N-terminal" evidence="1">
    <location>
        <begin position="9"/>
        <end position="124"/>
    </location>
</feature>
<sequence>MADNRKYYYLKLKENFFDSDSIVLLEDMKDGILYSNILLKLYLKSLKNGGKLQLDEHIPYTAQMIATLTRHQIGTVERALEIFRQLGLVEQLDSGAFYMTDIELMIGQSSTEAERKRAARLENKALLPPRTKGGHLSDIRPPEIELEKEIEIEKEREGEKGHPAPAAYGRYNNVILTDTELSGLKTELPDKWEYYIDRLSCHIASTGKQYHSHAATIYKWAQEDVAKGKAAPKQGIPDYSCKEGESL</sequence>
<dbReference type="InterPro" id="IPR010056">
    <property type="entry name" value="Phage_rep_org__N"/>
</dbReference>
<organism evidence="2 3">
    <name type="scientific">Faecalibacterium wellingii</name>
    <dbReference type="NCBI Taxonomy" id="2929491"/>
    <lineage>
        <taxon>Bacteria</taxon>
        <taxon>Bacillati</taxon>
        <taxon>Bacillota</taxon>
        <taxon>Clostridia</taxon>
        <taxon>Eubacteriales</taxon>
        <taxon>Oscillospiraceae</taxon>
        <taxon>Faecalibacterium</taxon>
    </lineage>
</organism>